<dbReference type="EMBL" id="JBBMEI010000005">
    <property type="protein sequence ID" value="MEQ2357271.1"/>
    <property type="molecule type" value="Genomic_DNA"/>
</dbReference>
<protein>
    <submittedName>
        <fullName evidence="3">FAD-dependent oxidoreductase</fullName>
    </submittedName>
</protein>
<dbReference type="PRINTS" id="PR00368">
    <property type="entry name" value="FADPNR"/>
</dbReference>
<dbReference type="InterPro" id="IPR023753">
    <property type="entry name" value="FAD/NAD-binding_dom"/>
</dbReference>
<dbReference type="PRINTS" id="PR00469">
    <property type="entry name" value="PNDRDTASEII"/>
</dbReference>
<proteinExistence type="predicted"/>
<accession>A0ABV1AIQ9</accession>
<dbReference type="RefSeq" id="WP_118697947.1">
    <property type="nucleotide sequence ID" value="NZ_JBBMEI010000005.1"/>
</dbReference>
<organism evidence="3 4">
    <name type="scientific">Blautia intestinihominis</name>
    <dbReference type="NCBI Taxonomy" id="3133152"/>
    <lineage>
        <taxon>Bacteria</taxon>
        <taxon>Bacillati</taxon>
        <taxon>Bacillota</taxon>
        <taxon>Clostridia</taxon>
        <taxon>Lachnospirales</taxon>
        <taxon>Lachnospiraceae</taxon>
        <taxon>Blautia</taxon>
    </lineage>
</organism>
<dbReference type="PANTHER" id="PTHR42783">
    <property type="entry name" value="GLUTAMATE SYNTHASE [NADPH] SMALL CHAIN"/>
    <property type="match status" value="1"/>
</dbReference>
<dbReference type="InterPro" id="IPR009051">
    <property type="entry name" value="Helical_ferredxn"/>
</dbReference>
<evidence type="ECO:0000313" key="4">
    <source>
        <dbReference type="Proteomes" id="UP001446032"/>
    </source>
</evidence>
<evidence type="ECO:0000313" key="3">
    <source>
        <dbReference type="EMBL" id="MEQ2357271.1"/>
    </source>
</evidence>
<feature type="domain" description="Dihydroprymidine dehydrogenase" evidence="2">
    <location>
        <begin position="7"/>
        <end position="59"/>
    </location>
</feature>
<dbReference type="PANTHER" id="PTHR42783:SF3">
    <property type="entry name" value="GLUTAMATE SYNTHASE [NADPH] SMALL CHAIN-RELATED"/>
    <property type="match status" value="1"/>
</dbReference>
<reference evidence="3 4" key="1">
    <citation type="submission" date="2024-03" db="EMBL/GenBank/DDBJ databases">
        <title>Human intestinal bacterial collection.</title>
        <authorList>
            <person name="Pauvert C."/>
            <person name="Hitch T.C.A."/>
            <person name="Clavel T."/>
        </authorList>
    </citation>
    <scope>NUCLEOTIDE SEQUENCE [LARGE SCALE GENOMIC DNA]</scope>
    <source>
        <strain evidence="3 4">CLA-AA-H95</strain>
    </source>
</reference>
<name>A0ABV1AIQ9_9FIRM</name>
<feature type="domain" description="FAD/NAD(P)-binding" evidence="1">
    <location>
        <begin position="73"/>
        <end position="354"/>
    </location>
</feature>
<sequence>MAIHIMDAGAELFQNNPMSVICSIVCDHEQQCAGHCVLGKKGNPVHFSSIENYISDTYLDRMKLQIPEEKKKPVAVIGAGPAGLTVAIILAQHGYKVTIFEQQDKIGGITRYGIPEFRLPKSILDRLEKQILAMGIRIRPHTAIGTVLTIDDLFRDGYASVFVGTGVWKARNLGIPGECLANVHFGIDYLENPAAYDLGEKVAIIGMGNAAMDVARTALRNGALQVTLYARGTHVAANSHEMAYAELDGAQFVFGKAIERITETGPVFKTSVIDENNKVVGYEEGEDQVEADSTIIAISQGPRNRLIRTTVGLEGSDKGLLIVDENEMTTREGVFAAGDVVHGSKTVVHAVEQAKKAAVAMIAYMEKES</sequence>
<dbReference type="Gene3D" id="3.50.50.60">
    <property type="entry name" value="FAD/NAD(P)-binding domain"/>
    <property type="match status" value="2"/>
</dbReference>
<dbReference type="InterPro" id="IPR036188">
    <property type="entry name" value="FAD/NAD-bd_sf"/>
</dbReference>
<dbReference type="Pfam" id="PF14691">
    <property type="entry name" value="Fer4_20"/>
    <property type="match status" value="1"/>
</dbReference>
<dbReference type="SUPFAM" id="SSF51971">
    <property type="entry name" value="Nucleotide-binding domain"/>
    <property type="match status" value="2"/>
</dbReference>
<dbReference type="SUPFAM" id="SSF46548">
    <property type="entry name" value="alpha-helical ferredoxin"/>
    <property type="match status" value="1"/>
</dbReference>
<evidence type="ECO:0000259" key="2">
    <source>
        <dbReference type="Pfam" id="PF14691"/>
    </source>
</evidence>
<dbReference type="Pfam" id="PF07992">
    <property type="entry name" value="Pyr_redox_2"/>
    <property type="match status" value="1"/>
</dbReference>
<dbReference type="Gene3D" id="1.10.1060.10">
    <property type="entry name" value="Alpha-helical ferredoxin"/>
    <property type="match status" value="1"/>
</dbReference>
<dbReference type="Proteomes" id="UP001446032">
    <property type="component" value="Unassembled WGS sequence"/>
</dbReference>
<evidence type="ECO:0000259" key="1">
    <source>
        <dbReference type="Pfam" id="PF07992"/>
    </source>
</evidence>
<dbReference type="InterPro" id="IPR028261">
    <property type="entry name" value="DPD_II"/>
</dbReference>
<keyword evidence="4" id="KW-1185">Reference proteome</keyword>
<comment type="caution">
    <text evidence="3">The sequence shown here is derived from an EMBL/GenBank/DDBJ whole genome shotgun (WGS) entry which is preliminary data.</text>
</comment>
<gene>
    <name evidence="3" type="ORF">WMO75_02755</name>
</gene>